<evidence type="ECO:0000256" key="4">
    <source>
        <dbReference type="ARBA" id="ARBA00023136"/>
    </source>
</evidence>
<evidence type="ECO:0000256" key="1">
    <source>
        <dbReference type="ARBA" id="ARBA00004325"/>
    </source>
</evidence>
<gene>
    <name evidence="7" type="ORF">CBOVIS_LOCUS10897</name>
</gene>
<feature type="domain" description="HIG1" evidence="6">
    <location>
        <begin position="36"/>
        <end position="127"/>
    </location>
</feature>
<dbReference type="PROSITE" id="PS51503">
    <property type="entry name" value="HIG1"/>
    <property type="match status" value="1"/>
</dbReference>
<keyword evidence="2 5" id="KW-0812">Transmembrane</keyword>
<dbReference type="PANTHER" id="PTHR12297:SF18">
    <property type="entry name" value="HIG1 DOMAIN FAMILY MEMBER 2A"/>
    <property type="match status" value="1"/>
</dbReference>
<dbReference type="Proteomes" id="UP000494206">
    <property type="component" value="Unassembled WGS sequence"/>
</dbReference>
<proteinExistence type="predicted"/>
<keyword evidence="4 5" id="KW-0472">Membrane</keyword>
<dbReference type="GO" id="GO:0031966">
    <property type="term" value="C:mitochondrial membrane"/>
    <property type="evidence" value="ECO:0007669"/>
    <property type="project" value="UniProtKB-SubCell"/>
</dbReference>
<dbReference type="InterPro" id="IPR050355">
    <property type="entry name" value="RCF1"/>
</dbReference>
<comment type="subcellular location">
    <subcellularLocation>
        <location evidence="1">Mitochondrion membrane</location>
    </subcellularLocation>
</comment>
<dbReference type="Gene3D" id="6.10.140.1320">
    <property type="match status" value="1"/>
</dbReference>
<dbReference type="AlphaFoldDB" id="A0A8S1F5V3"/>
<reference evidence="7 8" key="1">
    <citation type="submission" date="2020-04" db="EMBL/GenBank/DDBJ databases">
        <authorList>
            <person name="Laetsch R D."/>
            <person name="Stevens L."/>
            <person name="Kumar S."/>
            <person name="Blaxter L. M."/>
        </authorList>
    </citation>
    <scope>NUCLEOTIDE SEQUENCE [LARGE SCALE GENOMIC DNA]</scope>
</reference>
<organism evidence="7 8">
    <name type="scientific">Caenorhabditis bovis</name>
    <dbReference type="NCBI Taxonomy" id="2654633"/>
    <lineage>
        <taxon>Eukaryota</taxon>
        <taxon>Metazoa</taxon>
        <taxon>Ecdysozoa</taxon>
        <taxon>Nematoda</taxon>
        <taxon>Chromadorea</taxon>
        <taxon>Rhabditida</taxon>
        <taxon>Rhabditina</taxon>
        <taxon>Rhabditomorpha</taxon>
        <taxon>Rhabditoidea</taxon>
        <taxon>Rhabditidae</taxon>
        <taxon>Peloderinae</taxon>
        <taxon>Caenorhabditis</taxon>
    </lineage>
</organism>
<dbReference type="PANTHER" id="PTHR12297">
    <property type="entry name" value="HYPOXIA-INDUCBILE GENE 1 HIG1 -RELATED"/>
    <property type="match status" value="1"/>
</dbReference>
<evidence type="ECO:0000256" key="3">
    <source>
        <dbReference type="ARBA" id="ARBA00022989"/>
    </source>
</evidence>
<sequence length="147" mass="15581">MTDPKNLVNKEPHDFRDHAAHMQWKIERDAFRSTVPLIPQDMSAGSRATSATATVLQKALANPLVPIGMTATVGCLIGMMVATLRRSSKDAQLFMRGRVAAQGFTIAALVGGAIMFGIGAPSEAALRAPLSESHNVNIAPPKPAISH</sequence>
<keyword evidence="3 5" id="KW-1133">Transmembrane helix</keyword>
<feature type="transmembrane region" description="Helical" evidence="5">
    <location>
        <begin position="104"/>
        <end position="122"/>
    </location>
</feature>
<dbReference type="Pfam" id="PF04588">
    <property type="entry name" value="HIG_1_N"/>
    <property type="match status" value="1"/>
</dbReference>
<keyword evidence="8" id="KW-1185">Reference proteome</keyword>
<accession>A0A8S1F5V3</accession>
<dbReference type="GO" id="GO:0097250">
    <property type="term" value="P:mitochondrial respirasome assembly"/>
    <property type="evidence" value="ECO:0007669"/>
    <property type="project" value="TreeGrafter"/>
</dbReference>
<comment type="caution">
    <text evidence="7">The sequence shown here is derived from an EMBL/GenBank/DDBJ whole genome shotgun (WGS) entry which is preliminary data.</text>
</comment>
<dbReference type="InterPro" id="IPR007667">
    <property type="entry name" value="Hypoxia_induced_domain"/>
</dbReference>
<dbReference type="EMBL" id="CADEPM010000008">
    <property type="protein sequence ID" value="CAB3409215.1"/>
    <property type="molecule type" value="Genomic_DNA"/>
</dbReference>
<evidence type="ECO:0000313" key="8">
    <source>
        <dbReference type="Proteomes" id="UP000494206"/>
    </source>
</evidence>
<evidence type="ECO:0000256" key="5">
    <source>
        <dbReference type="SAM" id="Phobius"/>
    </source>
</evidence>
<name>A0A8S1F5V3_9PELO</name>
<evidence type="ECO:0000259" key="6">
    <source>
        <dbReference type="PROSITE" id="PS51503"/>
    </source>
</evidence>
<evidence type="ECO:0000256" key="2">
    <source>
        <dbReference type="ARBA" id="ARBA00022692"/>
    </source>
</evidence>
<feature type="transmembrane region" description="Helical" evidence="5">
    <location>
        <begin position="64"/>
        <end position="84"/>
    </location>
</feature>
<dbReference type="OrthoDB" id="6604018at2759"/>
<evidence type="ECO:0000313" key="7">
    <source>
        <dbReference type="EMBL" id="CAB3409215.1"/>
    </source>
</evidence>
<protein>
    <recommendedName>
        <fullName evidence="6">HIG1 domain-containing protein</fullName>
    </recommendedName>
</protein>